<keyword evidence="6" id="KW-0689">Ribosomal protein</keyword>
<keyword evidence="4" id="KW-0285">Flavoprotein</keyword>
<sequence>LLSTSLVVRNQSSNDKPVLEVREIVKDRSQPVPVETSIRYLKSAAYQQTYEGQPVWVLYRRNHKGLFPPRKTRKTCIRGGQLATGNPCPLCRDEYLVVHEQNVELLKQFISPHTGGILSYSKTGVCQKKHQQLQISITLMEATFVIVGGGIAGVTCAETLAFLEPEKSIILLSESSLIKTVVNLHAITKTLTDFDIKEVNAEEFNDKHSNITVLHDALTEIDDKERYIKTRENITIKYQYLCLCMGAEPKLIPQADEFLEILGIRDTDSVESFIEKLESSKKLVIVGNGGIASELVYKIRNADIHWVIKDRHIAATFVDPGAAEFFQPSLKKEDVSEPPISKRMRYQEDEFKKSGAALGPDWYKNLIISGANATVPSSVTVHYQSEIASVQRTVNSEVPIEVTLTNGEKVECNIIVSATGVAPRKNYVTKSKFELSEDGGILVDEFMQTSLPNVYAAGDICSANWPLAKHWFQMKLWTQARQMGCYAAKSMVGHMNGEEVLQDFCFELFAHSTKLFGYKVILLGLFNGQKLGMDYEILLRMTKGLEYIKFVLQNDRLQGAVIIGDTDLEEMAENLILNQIDLSPFGDDILNPDIDIEDYFD</sequence>
<protein>
    <recommendedName>
        <fullName evidence="3">Pyridine nucleotide-disulfide oxidoreductase domain-containing protein 1</fullName>
    </recommendedName>
</protein>
<feature type="non-terminal residue" evidence="11">
    <location>
        <position position="1"/>
    </location>
</feature>
<comment type="cofactor">
    <cofactor evidence="1">
        <name>FAD</name>
        <dbReference type="ChEBI" id="CHEBI:57692"/>
    </cofactor>
</comment>
<evidence type="ECO:0000256" key="1">
    <source>
        <dbReference type="ARBA" id="ARBA00001974"/>
    </source>
</evidence>
<evidence type="ECO:0000256" key="6">
    <source>
        <dbReference type="ARBA" id="ARBA00022980"/>
    </source>
</evidence>
<dbReference type="InterPro" id="IPR036870">
    <property type="entry name" value="Ribosomal_bS18_sf"/>
</dbReference>
<dbReference type="GO" id="GO:1990904">
    <property type="term" value="C:ribonucleoprotein complex"/>
    <property type="evidence" value="ECO:0007669"/>
    <property type="project" value="UniProtKB-KW"/>
</dbReference>
<dbReference type="GO" id="GO:0016491">
    <property type="term" value="F:oxidoreductase activity"/>
    <property type="evidence" value="ECO:0007669"/>
    <property type="project" value="UniProtKB-KW"/>
</dbReference>
<dbReference type="Gene3D" id="4.10.640.10">
    <property type="entry name" value="Ribosomal protein S18"/>
    <property type="match status" value="1"/>
</dbReference>
<dbReference type="EMBL" id="JAPWTK010000007">
    <property type="protein sequence ID" value="KAJ8960984.1"/>
    <property type="molecule type" value="Genomic_DNA"/>
</dbReference>
<keyword evidence="8" id="KW-0687">Ribonucleoprotein</keyword>
<dbReference type="InterPro" id="IPR001648">
    <property type="entry name" value="Ribosomal_bS18"/>
</dbReference>
<dbReference type="Gene3D" id="3.50.50.60">
    <property type="entry name" value="FAD/NAD(P)-binding domain"/>
    <property type="match status" value="3"/>
</dbReference>
<evidence type="ECO:0000256" key="5">
    <source>
        <dbReference type="ARBA" id="ARBA00022827"/>
    </source>
</evidence>
<organism evidence="11 12">
    <name type="scientific">Aromia moschata</name>
    <dbReference type="NCBI Taxonomy" id="1265417"/>
    <lineage>
        <taxon>Eukaryota</taxon>
        <taxon>Metazoa</taxon>
        <taxon>Ecdysozoa</taxon>
        <taxon>Arthropoda</taxon>
        <taxon>Hexapoda</taxon>
        <taxon>Insecta</taxon>
        <taxon>Pterygota</taxon>
        <taxon>Neoptera</taxon>
        <taxon>Endopterygota</taxon>
        <taxon>Coleoptera</taxon>
        <taxon>Polyphaga</taxon>
        <taxon>Cucujiformia</taxon>
        <taxon>Chrysomeloidea</taxon>
        <taxon>Cerambycidae</taxon>
        <taxon>Cerambycinae</taxon>
        <taxon>Callichromatini</taxon>
        <taxon>Aromia</taxon>
    </lineage>
</organism>
<gene>
    <name evidence="11" type="ORF">NQ318_020288</name>
</gene>
<dbReference type="Pfam" id="PF07992">
    <property type="entry name" value="Pyr_redox_2"/>
    <property type="match status" value="2"/>
</dbReference>
<feature type="domain" description="NADH-rubredoxin oxidoreductase C-terminal" evidence="10">
    <location>
        <begin position="514"/>
        <end position="579"/>
    </location>
</feature>
<dbReference type="InterPro" id="IPR016156">
    <property type="entry name" value="FAD/NAD-linked_Rdtase_dimer_sf"/>
</dbReference>
<evidence type="ECO:0000313" key="11">
    <source>
        <dbReference type="EMBL" id="KAJ8960984.1"/>
    </source>
</evidence>
<dbReference type="AlphaFoldDB" id="A0AAV8ZCA6"/>
<dbReference type="SUPFAM" id="SSF46911">
    <property type="entry name" value="Ribosomal protein S18"/>
    <property type="match status" value="1"/>
</dbReference>
<dbReference type="InterPro" id="IPR050260">
    <property type="entry name" value="FAD-bd_OxRdtase"/>
</dbReference>
<evidence type="ECO:0000256" key="3">
    <source>
        <dbReference type="ARBA" id="ARBA00018240"/>
    </source>
</evidence>
<evidence type="ECO:0000259" key="9">
    <source>
        <dbReference type="Pfam" id="PF07992"/>
    </source>
</evidence>
<name>A0AAV8ZCA6_9CUCU</name>
<dbReference type="PRINTS" id="PR00368">
    <property type="entry name" value="FADPNR"/>
</dbReference>
<dbReference type="GO" id="GO:0005840">
    <property type="term" value="C:ribosome"/>
    <property type="evidence" value="ECO:0007669"/>
    <property type="project" value="UniProtKB-KW"/>
</dbReference>
<proteinExistence type="inferred from homology"/>
<dbReference type="PANTHER" id="PTHR43429:SF2">
    <property type="entry name" value="PYRIDINE NUCLEOTIDE-DISULFIDE OXIDOREDUCTASE DOMAIN-CONTAINING PROTEIN 1"/>
    <property type="match status" value="1"/>
</dbReference>
<evidence type="ECO:0000256" key="8">
    <source>
        <dbReference type="ARBA" id="ARBA00023274"/>
    </source>
</evidence>
<comment type="similarity">
    <text evidence="2">Belongs to the class-I pyridine nucleotide-disulfide oxidoreductase family. PYROXD1 subfamily.</text>
</comment>
<dbReference type="GO" id="GO:0006412">
    <property type="term" value="P:translation"/>
    <property type="evidence" value="ECO:0007669"/>
    <property type="project" value="InterPro"/>
</dbReference>
<feature type="domain" description="FAD/NAD(P)-binding" evidence="9">
    <location>
        <begin position="144"/>
        <end position="335"/>
    </location>
</feature>
<evidence type="ECO:0000313" key="12">
    <source>
        <dbReference type="Proteomes" id="UP001162162"/>
    </source>
</evidence>
<accession>A0AAV8ZCA6</accession>
<dbReference type="InterPro" id="IPR036188">
    <property type="entry name" value="FAD/NAD-bd_sf"/>
</dbReference>
<dbReference type="Pfam" id="PF18267">
    <property type="entry name" value="Rubredoxin_C"/>
    <property type="match status" value="1"/>
</dbReference>
<comment type="caution">
    <text evidence="11">The sequence shown here is derived from an EMBL/GenBank/DDBJ whole genome shotgun (WGS) entry which is preliminary data.</text>
</comment>
<evidence type="ECO:0000256" key="7">
    <source>
        <dbReference type="ARBA" id="ARBA00023002"/>
    </source>
</evidence>
<dbReference type="Proteomes" id="UP001162162">
    <property type="component" value="Unassembled WGS sequence"/>
</dbReference>
<evidence type="ECO:0000256" key="4">
    <source>
        <dbReference type="ARBA" id="ARBA00022630"/>
    </source>
</evidence>
<feature type="domain" description="FAD/NAD(P)-binding" evidence="9">
    <location>
        <begin position="379"/>
        <end position="484"/>
    </location>
</feature>
<reference evidence="11" key="1">
    <citation type="journal article" date="2023" name="Insect Mol. Biol.">
        <title>Genome sequencing provides insights into the evolution of gene families encoding plant cell wall-degrading enzymes in longhorned beetles.</title>
        <authorList>
            <person name="Shin N.R."/>
            <person name="Okamura Y."/>
            <person name="Kirsch R."/>
            <person name="Pauchet Y."/>
        </authorList>
    </citation>
    <scope>NUCLEOTIDE SEQUENCE</scope>
    <source>
        <strain evidence="11">AMC_N1</strain>
    </source>
</reference>
<keyword evidence="12" id="KW-1185">Reference proteome</keyword>
<dbReference type="Gene3D" id="3.30.390.30">
    <property type="match status" value="1"/>
</dbReference>
<evidence type="ECO:0000256" key="2">
    <source>
        <dbReference type="ARBA" id="ARBA00008147"/>
    </source>
</evidence>
<dbReference type="InterPro" id="IPR023753">
    <property type="entry name" value="FAD/NAD-binding_dom"/>
</dbReference>
<dbReference type="GO" id="GO:0003735">
    <property type="term" value="F:structural constituent of ribosome"/>
    <property type="evidence" value="ECO:0007669"/>
    <property type="project" value="InterPro"/>
</dbReference>
<keyword evidence="7" id="KW-0560">Oxidoreductase</keyword>
<dbReference type="PANTHER" id="PTHR43429">
    <property type="entry name" value="PYRIDINE NUCLEOTIDE-DISULFIDE OXIDOREDUCTASE DOMAIN-CONTAINING"/>
    <property type="match status" value="1"/>
</dbReference>
<dbReference type="InterPro" id="IPR041575">
    <property type="entry name" value="Rubredoxin_C"/>
</dbReference>
<evidence type="ECO:0000259" key="10">
    <source>
        <dbReference type="Pfam" id="PF18267"/>
    </source>
</evidence>
<dbReference type="SUPFAM" id="SSF51905">
    <property type="entry name" value="FAD/NAD(P)-binding domain"/>
    <property type="match status" value="1"/>
</dbReference>
<dbReference type="Pfam" id="PF01084">
    <property type="entry name" value="Ribosomal_S18"/>
    <property type="match status" value="1"/>
</dbReference>
<keyword evidence="5" id="KW-0274">FAD</keyword>